<keyword evidence="3" id="KW-1185">Reference proteome</keyword>
<dbReference type="Gene3D" id="2.30.30.440">
    <property type="entry name" value="Domain of unknown function DUF1918"/>
    <property type="match status" value="1"/>
</dbReference>
<proteinExistence type="predicted"/>
<dbReference type="Proteomes" id="UP000326950">
    <property type="component" value="Unassembled WGS sequence"/>
</dbReference>
<name>A0A5N6UXU6_ASPTM</name>
<evidence type="ECO:0000313" key="3">
    <source>
        <dbReference type="Proteomes" id="UP000326950"/>
    </source>
</evidence>
<feature type="domain" description="DUF1918" evidence="1">
    <location>
        <begin position="1"/>
        <end position="57"/>
    </location>
</feature>
<reference evidence="2 3" key="1">
    <citation type="submission" date="2019-04" db="EMBL/GenBank/DDBJ databases">
        <title>Friends and foes A comparative genomics study of 23 Aspergillus species from section Flavi.</title>
        <authorList>
            <consortium name="DOE Joint Genome Institute"/>
            <person name="Kjaerbolling I."/>
            <person name="Vesth T."/>
            <person name="Frisvad J.C."/>
            <person name="Nybo J.L."/>
            <person name="Theobald S."/>
            <person name="Kildgaard S."/>
            <person name="Isbrandt T."/>
            <person name="Kuo A."/>
            <person name="Sato A."/>
            <person name="Lyhne E.K."/>
            <person name="Kogle M.E."/>
            <person name="Wiebenga A."/>
            <person name="Kun R.S."/>
            <person name="Lubbers R.J."/>
            <person name="Makela M.R."/>
            <person name="Barry K."/>
            <person name="Chovatia M."/>
            <person name="Clum A."/>
            <person name="Daum C."/>
            <person name="Haridas S."/>
            <person name="He G."/>
            <person name="LaButti K."/>
            <person name="Lipzen A."/>
            <person name="Mondo S."/>
            <person name="Riley R."/>
            <person name="Salamov A."/>
            <person name="Simmons B.A."/>
            <person name="Magnuson J.K."/>
            <person name="Henrissat B."/>
            <person name="Mortensen U.H."/>
            <person name="Larsen T.O."/>
            <person name="Devries R.P."/>
            <person name="Grigoriev I.V."/>
            <person name="Machida M."/>
            <person name="Baker S.E."/>
            <person name="Andersen M.R."/>
        </authorList>
    </citation>
    <scope>NUCLEOTIDE SEQUENCE [LARGE SCALE GENOMIC DNA]</scope>
    <source>
        <strain evidence="2 3">CBS 117626</strain>
    </source>
</reference>
<dbReference type="EMBL" id="ML738617">
    <property type="protein sequence ID" value="KAE8163477.1"/>
    <property type="molecule type" value="Genomic_DNA"/>
</dbReference>
<accession>A0A5N6UXU6</accession>
<organism evidence="2 3">
    <name type="scientific">Aspergillus tamarii</name>
    <dbReference type="NCBI Taxonomy" id="41984"/>
    <lineage>
        <taxon>Eukaryota</taxon>
        <taxon>Fungi</taxon>
        <taxon>Dikarya</taxon>
        <taxon>Ascomycota</taxon>
        <taxon>Pezizomycotina</taxon>
        <taxon>Eurotiomycetes</taxon>
        <taxon>Eurotiomycetidae</taxon>
        <taxon>Eurotiales</taxon>
        <taxon>Aspergillaceae</taxon>
        <taxon>Aspergillus</taxon>
        <taxon>Aspergillus subgen. Circumdati</taxon>
    </lineage>
</organism>
<dbReference type="SUPFAM" id="SSF50118">
    <property type="entry name" value="Cell growth inhibitor/plasmid maintenance toxic component"/>
    <property type="match status" value="1"/>
</dbReference>
<evidence type="ECO:0000313" key="2">
    <source>
        <dbReference type="EMBL" id="KAE8163477.1"/>
    </source>
</evidence>
<dbReference type="InterPro" id="IPR015035">
    <property type="entry name" value="DUF1918"/>
</dbReference>
<dbReference type="Pfam" id="PF08940">
    <property type="entry name" value="DUF1918"/>
    <property type="match status" value="1"/>
</dbReference>
<evidence type="ECO:0000259" key="1">
    <source>
        <dbReference type="Pfam" id="PF08940"/>
    </source>
</evidence>
<protein>
    <recommendedName>
        <fullName evidence="1">DUF1918 domain-containing protein</fullName>
    </recommendedName>
</protein>
<dbReference type="OrthoDB" id="4451832at2759"/>
<gene>
    <name evidence="2" type="ORF">BDV40DRAFT_262908</name>
</gene>
<sequence>MKASVGDSIRLKTQRVGAEEQVAEIIAVLGADGSPPYRVRFPDGHESLIFPDPDSEIISGGSN</sequence>
<dbReference type="AlphaFoldDB" id="A0A5N6UXU6"/>